<dbReference type="InterPro" id="IPR007862">
    <property type="entry name" value="Adenylate_kinase_lid-dom"/>
</dbReference>
<dbReference type="InterPro" id="IPR027417">
    <property type="entry name" value="P-loop_NTPase"/>
</dbReference>
<dbReference type="Pfam" id="PF00406">
    <property type="entry name" value="ADK"/>
    <property type="match status" value="1"/>
</dbReference>
<feature type="binding site" evidence="5">
    <location>
        <position position="31"/>
    </location>
    <ligand>
        <name>AMP</name>
        <dbReference type="ChEBI" id="CHEBI:456215"/>
    </ligand>
</feature>
<feature type="binding site" evidence="5">
    <location>
        <position position="149"/>
    </location>
    <ligand>
        <name>AMP</name>
        <dbReference type="ChEBI" id="CHEBI:456215"/>
    </ligand>
</feature>
<dbReference type="Gene3D" id="3.40.50.300">
    <property type="entry name" value="P-loop containing nucleotide triphosphate hydrolases"/>
    <property type="match status" value="1"/>
</dbReference>
<feature type="domain" description="Adenylate kinase active site lid" evidence="8">
    <location>
        <begin position="119"/>
        <end position="151"/>
    </location>
</feature>
<evidence type="ECO:0000256" key="2">
    <source>
        <dbReference type="ARBA" id="ARBA00022727"/>
    </source>
</evidence>
<feature type="binding site" evidence="5">
    <location>
        <position position="36"/>
    </location>
    <ligand>
        <name>AMP</name>
        <dbReference type="ChEBI" id="CHEBI:456215"/>
    </ligand>
</feature>
<proteinExistence type="inferred from homology"/>
<reference evidence="9" key="1">
    <citation type="submission" date="2020-04" db="EMBL/GenBank/DDBJ databases">
        <authorList>
            <person name="Zhang T."/>
        </authorList>
    </citation>
    <scope>NUCLEOTIDE SEQUENCE</scope>
    <source>
        <strain evidence="9">HKST-UBA80</strain>
    </source>
</reference>
<comment type="pathway">
    <text evidence="5">Purine metabolism; AMP biosynthesis via salvage pathway; AMP from ADP: step 1/1.</text>
</comment>
<keyword evidence="4 5" id="KW-0418">Kinase</keyword>
<dbReference type="InterPro" id="IPR000850">
    <property type="entry name" value="Adenylat/UMP-CMP_kin"/>
</dbReference>
<accession>A0A955E0T2</accession>
<dbReference type="AlphaFoldDB" id="A0A955E0T2"/>
<dbReference type="PANTHER" id="PTHR23359">
    <property type="entry name" value="NUCLEOTIDE KINASE"/>
    <property type="match status" value="1"/>
</dbReference>
<comment type="catalytic activity">
    <reaction evidence="5 7">
        <text>AMP + ATP = 2 ADP</text>
        <dbReference type="Rhea" id="RHEA:12973"/>
        <dbReference type="ChEBI" id="CHEBI:30616"/>
        <dbReference type="ChEBI" id="CHEBI:456215"/>
        <dbReference type="ChEBI" id="CHEBI:456216"/>
        <dbReference type="EC" id="2.7.4.3"/>
    </reaction>
</comment>
<feature type="binding site" evidence="5">
    <location>
        <begin position="56"/>
        <end position="58"/>
    </location>
    <ligand>
        <name>AMP</name>
        <dbReference type="ChEBI" id="CHEBI:456215"/>
    </ligand>
</feature>
<sequence>MKVLLLGPQGSGKGTVGDIVSKRLGIPAISSGQLLREIPPSHPRFEEINDLMGKGVLVSQDLVASLIEERVSREDCAKGYILDGWGRAMIDLKYFDPGYDKVIVLVLSREECVRRITGRRICDSDGKTYNIYTLPPEEVAKCKGNLIQRADDTEESVNKRLEIYYSDTMKVVDHFRALGKVFEVDAGGSPAEVAELVIKVLQD</sequence>
<gene>
    <name evidence="5" type="primary">adk</name>
    <name evidence="9" type="ORF">KDA10_01625</name>
</gene>
<dbReference type="EC" id="2.7.4.3" evidence="5 7"/>
<evidence type="ECO:0000256" key="1">
    <source>
        <dbReference type="ARBA" id="ARBA00022679"/>
    </source>
</evidence>
<evidence type="ECO:0000256" key="5">
    <source>
        <dbReference type="HAMAP-Rule" id="MF_00235"/>
    </source>
</evidence>
<evidence type="ECO:0000256" key="4">
    <source>
        <dbReference type="ARBA" id="ARBA00022777"/>
    </source>
</evidence>
<feature type="binding site" evidence="5">
    <location>
        <position position="160"/>
    </location>
    <ligand>
        <name>AMP</name>
        <dbReference type="ChEBI" id="CHEBI:456215"/>
    </ligand>
</feature>
<evidence type="ECO:0000259" key="8">
    <source>
        <dbReference type="Pfam" id="PF05191"/>
    </source>
</evidence>
<comment type="subunit">
    <text evidence="5 7">Monomer.</text>
</comment>
<dbReference type="Proteomes" id="UP000714817">
    <property type="component" value="Unassembled WGS sequence"/>
</dbReference>
<comment type="domain">
    <text evidence="5">Consists of three domains, a large central CORE domain and two small peripheral domains, NMPbind and LID, which undergo movements during catalysis. The LID domain closes over the site of phosphoryl transfer upon ATP binding. Assembling and dissambling the active center during each catalytic cycle provides an effective means to prevent ATP hydrolysis.</text>
</comment>
<feature type="binding site" evidence="5">
    <location>
        <begin position="10"/>
        <end position="15"/>
    </location>
    <ligand>
        <name>ATP</name>
        <dbReference type="ChEBI" id="CHEBI:30616"/>
    </ligand>
</feature>
<evidence type="ECO:0000313" key="10">
    <source>
        <dbReference type="Proteomes" id="UP000714817"/>
    </source>
</evidence>
<dbReference type="GO" id="GO:0044209">
    <property type="term" value="P:AMP salvage"/>
    <property type="evidence" value="ECO:0007669"/>
    <property type="project" value="UniProtKB-UniRule"/>
</dbReference>
<dbReference type="InterPro" id="IPR036193">
    <property type="entry name" value="ADK_active_lid_dom_sf"/>
</dbReference>
<name>A0A955E0T2_UNCKA</name>
<dbReference type="PRINTS" id="PR00094">
    <property type="entry name" value="ADENYLTKNASE"/>
</dbReference>
<dbReference type="SUPFAM" id="SSF57774">
    <property type="entry name" value="Microbial and mitochondrial ADK, insert 'zinc finger' domain"/>
    <property type="match status" value="1"/>
</dbReference>
<dbReference type="SUPFAM" id="SSF52540">
    <property type="entry name" value="P-loop containing nucleoside triphosphate hydrolases"/>
    <property type="match status" value="1"/>
</dbReference>
<evidence type="ECO:0000256" key="7">
    <source>
        <dbReference type="RuleBase" id="RU003331"/>
    </source>
</evidence>
<dbReference type="CDD" id="cd01428">
    <property type="entry name" value="ADK"/>
    <property type="match status" value="1"/>
</dbReference>
<dbReference type="GO" id="GO:0005524">
    <property type="term" value="F:ATP binding"/>
    <property type="evidence" value="ECO:0007669"/>
    <property type="project" value="UniProtKB-UniRule"/>
</dbReference>
<dbReference type="Pfam" id="PF05191">
    <property type="entry name" value="ADK_lid"/>
    <property type="match status" value="1"/>
</dbReference>
<keyword evidence="3 5" id="KW-0547">Nucleotide-binding</keyword>
<comment type="caution">
    <text evidence="5">Lacks conserved residue(s) required for the propagation of feature annotation.</text>
</comment>
<comment type="function">
    <text evidence="5">Catalyzes the reversible transfer of the terminal phosphate group between ATP and AMP. Plays an important role in cellular energy homeostasis and in adenine nucleotide metabolism.</text>
</comment>
<comment type="similarity">
    <text evidence="5 6">Belongs to the adenylate kinase family.</text>
</comment>
<keyword evidence="5 7" id="KW-0067">ATP-binding</keyword>
<feature type="binding site" evidence="5">
    <location>
        <position position="119"/>
    </location>
    <ligand>
        <name>ATP</name>
        <dbReference type="ChEBI" id="CHEBI:30616"/>
    </ligand>
</feature>
<protein>
    <recommendedName>
        <fullName evidence="5 7">Adenylate kinase</fullName>
        <shortName evidence="5">AK</shortName>
        <ecNumber evidence="5 7">2.7.4.3</ecNumber>
    </recommendedName>
    <alternativeName>
        <fullName evidence="5">ATP-AMP transphosphorylase</fullName>
    </alternativeName>
    <alternativeName>
        <fullName evidence="5">ATP:AMP phosphotransferase</fullName>
    </alternativeName>
    <alternativeName>
        <fullName evidence="5">Adenylate monophosphate kinase</fullName>
    </alternativeName>
</protein>
<keyword evidence="1 5" id="KW-0808">Transferase</keyword>
<comment type="caution">
    <text evidence="9">The sequence shown here is derived from an EMBL/GenBank/DDBJ whole genome shotgun (WGS) entry which is preliminary data.</text>
</comment>
<keyword evidence="2 5" id="KW-0545">Nucleotide biosynthesis</keyword>
<feature type="binding site" evidence="5">
    <location>
        <position position="188"/>
    </location>
    <ligand>
        <name>ATP</name>
        <dbReference type="ChEBI" id="CHEBI:30616"/>
    </ligand>
</feature>
<organism evidence="9 10">
    <name type="scientific">candidate division WWE3 bacterium</name>
    <dbReference type="NCBI Taxonomy" id="2053526"/>
    <lineage>
        <taxon>Bacteria</taxon>
        <taxon>Katanobacteria</taxon>
    </lineage>
</organism>
<evidence type="ECO:0000256" key="3">
    <source>
        <dbReference type="ARBA" id="ARBA00022741"/>
    </source>
</evidence>
<comment type="subcellular location">
    <subcellularLocation>
        <location evidence="5 7">Cytoplasm</location>
    </subcellularLocation>
</comment>
<dbReference type="EMBL" id="JAGQNY010000005">
    <property type="protein sequence ID" value="MCA9302051.1"/>
    <property type="molecule type" value="Genomic_DNA"/>
</dbReference>
<evidence type="ECO:0000256" key="6">
    <source>
        <dbReference type="RuleBase" id="RU003330"/>
    </source>
</evidence>
<keyword evidence="5" id="KW-0963">Cytoplasm</keyword>
<dbReference type="HAMAP" id="MF_00235">
    <property type="entry name" value="Adenylate_kinase_Adk"/>
    <property type="match status" value="1"/>
</dbReference>
<dbReference type="GO" id="GO:0005737">
    <property type="term" value="C:cytoplasm"/>
    <property type="evidence" value="ECO:0007669"/>
    <property type="project" value="UniProtKB-SubCell"/>
</dbReference>
<reference evidence="9" key="2">
    <citation type="journal article" date="2021" name="Microbiome">
        <title>Successional dynamics and alternative stable states in a saline activated sludge microbial community over 9 years.</title>
        <authorList>
            <person name="Wang Y."/>
            <person name="Ye J."/>
            <person name="Ju F."/>
            <person name="Liu L."/>
            <person name="Boyd J.A."/>
            <person name="Deng Y."/>
            <person name="Parks D.H."/>
            <person name="Jiang X."/>
            <person name="Yin X."/>
            <person name="Woodcroft B.J."/>
            <person name="Tyson G.W."/>
            <person name="Hugenholtz P."/>
            <person name="Polz M.F."/>
            <person name="Zhang T."/>
        </authorList>
    </citation>
    <scope>NUCLEOTIDE SEQUENCE</scope>
    <source>
        <strain evidence="9">HKST-UBA80</strain>
    </source>
</reference>
<dbReference type="GO" id="GO:0004017">
    <property type="term" value="F:AMP kinase activity"/>
    <property type="evidence" value="ECO:0007669"/>
    <property type="project" value="UniProtKB-UniRule"/>
</dbReference>
<evidence type="ECO:0000313" key="9">
    <source>
        <dbReference type="EMBL" id="MCA9302051.1"/>
    </source>
</evidence>
<feature type="binding site" evidence="5">
    <location>
        <begin position="128"/>
        <end position="129"/>
    </location>
    <ligand>
        <name>ATP</name>
        <dbReference type="ChEBI" id="CHEBI:30616"/>
    </ligand>
</feature>